<comment type="catalytic activity">
    <reaction evidence="1">
        <text>GDP-alpha-D-mannose + H2O = alpha-D-mannose 1-phosphate + GMP + 2 H(+)</text>
        <dbReference type="Rhea" id="RHEA:27978"/>
        <dbReference type="ChEBI" id="CHEBI:15377"/>
        <dbReference type="ChEBI" id="CHEBI:15378"/>
        <dbReference type="ChEBI" id="CHEBI:57527"/>
        <dbReference type="ChEBI" id="CHEBI:58115"/>
        <dbReference type="ChEBI" id="CHEBI:58409"/>
    </reaction>
</comment>
<sequence length="193" mass="21660">MTDDKDSKDESPWKTLSTQPVYNNAWIKVEEHQVINPGGSNGIYGKVSFKNQAVGIIPVDKDGNTWLVGQFRYTLNQWSWEIPMGGSPNKEDKMKTAIRELEEETGLKAGEMTQLLHLHPSNSITDEQGYVYLATDLSEGVQQLEDTEKDIQVKKLAFDDAVKMVQNGEITDAISVAGILFLALNRNQYINLK</sequence>
<dbReference type="InterPro" id="IPR020084">
    <property type="entry name" value="NUDIX_hydrolase_CS"/>
</dbReference>
<dbReference type="GO" id="GO:0019693">
    <property type="term" value="P:ribose phosphate metabolic process"/>
    <property type="evidence" value="ECO:0007669"/>
    <property type="project" value="TreeGrafter"/>
</dbReference>
<gene>
    <name evidence="9" type="ORF">DIZ80_08705</name>
</gene>
<comment type="similarity">
    <text evidence="3">Belongs to the Nudix hydrolase family. NudK subfamily.</text>
</comment>
<protein>
    <recommendedName>
        <fullName evidence="4">GDP-mannose pyrophosphatase</fullName>
    </recommendedName>
    <alternativeName>
        <fullName evidence="6">GDP-mannose hydrolase</fullName>
    </alternativeName>
    <alternativeName>
        <fullName evidence="7">GDPMK</fullName>
    </alternativeName>
</protein>
<evidence type="ECO:0000256" key="3">
    <source>
        <dbReference type="ARBA" id="ARBA00007275"/>
    </source>
</evidence>
<accession>A0A370DBV3</accession>
<feature type="domain" description="Nudix hydrolase" evidence="8">
    <location>
        <begin position="49"/>
        <end position="178"/>
    </location>
</feature>
<dbReference type="GO" id="GO:0016787">
    <property type="term" value="F:hydrolase activity"/>
    <property type="evidence" value="ECO:0007669"/>
    <property type="project" value="UniProtKB-KW"/>
</dbReference>
<dbReference type="PANTHER" id="PTHR11839">
    <property type="entry name" value="UDP/ADP-SUGAR PYROPHOSPHATASE"/>
    <property type="match status" value="1"/>
</dbReference>
<dbReference type="InterPro" id="IPR015797">
    <property type="entry name" value="NUDIX_hydrolase-like_dom_sf"/>
</dbReference>
<dbReference type="CDD" id="cd24161">
    <property type="entry name" value="NUDIX_ADPRase_Ndx2"/>
    <property type="match status" value="1"/>
</dbReference>
<dbReference type="GO" id="GO:0006753">
    <property type="term" value="P:nucleoside phosphate metabolic process"/>
    <property type="evidence" value="ECO:0007669"/>
    <property type="project" value="TreeGrafter"/>
</dbReference>
<evidence type="ECO:0000313" key="9">
    <source>
        <dbReference type="EMBL" id="RDH82365.1"/>
    </source>
</evidence>
<dbReference type="Pfam" id="PF00293">
    <property type="entry name" value="NUDIX"/>
    <property type="match status" value="1"/>
</dbReference>
<evidence type="ECO:0000259" key="8">
    <source>
        <dbReference type="PROSITE" id="PS51462"/>
    </source>
</evidence>
<dbReference type="InterPro" id="IPR000086">
    <property type="entry name" value="NUDIX_hydrolase_dom"/>
</dbReference>
<dbReference type="SUPFAM" id="SSF55811">
    <property type="entry name" value="Nudix"/>
    <property type="match status" value="1"/>
</dbReference>
<keyword evidence="10" id="KW-1185">Reference proteome</keyword>
<dbReference type="PROSITE" id="PS00893">
    <property type="entry name" value="NUDIX_BOX"/>
    <property type="match status" value="1"/>
</dbReference>
<comment type="cofactor">
    <cofactor evidence="2">
        <name>Mg(2+)</name>
        <dbReference type="ChEBI" id="CHEBI:18420"/>
    </cofactor>
</comment>
<dbReference type="PANTHER" id="PTHR11839:SF18">
    <property type="entry name" value="NUDIX HYDROLASE DOMAIN-CONTAINING PROTEIN"/>
    <property type="match status" value="1"/>
</dbReference>
<evidence type="ECO:0000256" key="5">
    <source>
        <dbReference type="ARBA" id="ARBA00022801"/>
    </source>
</evidence>
<organism evidence="9 10">
    <name type="scientific">endosymbiont of Galathealinum brachiosum</name>
    <dbReference type="NCBI Taxonomy" id="2200906"/>
    <lineage>
        <taxon>Bacteria</taxon>
        <taxon>Pseudomonadati</taxon>
        <taxon>Pseudomonadota</taxon>
        <taxon>Gammaproteobacteria</taxon>
        <taxon>sulfur-oxidizing symbionts</taxon>
    </lineage>
</organism>
<dbReference type="PROSITE" id="PS51462">
    <property type="entry name" value="NUDIX"/>
    <property type="match status" value="1"/>
</dbReference>
<name>A0A370DBV3_9GAMM</name>
<evidence type="ECO:0000256" key="1">
    <source>
        <dbReference type="ARBA" id="ARBA00000847"/>
    </source>
</evidence>
<evidence type="ECO:0000256" key="6">
    <source>
        <dbReference type="ARBA" id="ARBA00032162"/>
    </source>
</evidence>
<comment type="caution">
    <text evidence="9">The sequence shown here is derived from an EMBL/GenBank/DDBJ whole genome shotgun (WGS) entry which is preliminary data.</text>
</comment>
<reference evidence="9 10" key="1">
    <citation type="journal article" date="2018" name="ISME J.">
        <title>Endosymbiont genomes yield clues of tubeworm success.</title>
        <authorList>
            <person name="Li Y."/>
            <person name="Liles M.R."/>
            <person name="Halanych K.M."/>
        </authorList>
    </citation>
    <scope>NUCLEOTIDE SEQUENCE [LARGE SCALE GENOMIC DNA]</scope>
    <source>
        <strain evidence="9">A1464</strain>
    </source>
</reference>
<proteinExistence type="inferred from homology"/>
<evidence type="ECO:0000256" key="7">
    <source>
        <dbReference type="ARBA" id="ARBA00032272"/>
    </source>
</evidence>
<dbReference type="GO" id="GO:0005829">
    <property type="term" value="C:cytosol"/>
    <property type="evidence" value="ECO:0007669"/>
    <property type="project" value="TreeGrafter"/>
</dbReference>
<dbReference type="Proteomes" id="UP000254266">
    <property type="component" value="Unassembled WGS sequence"/>
</dbReference>
<keyword evidence="5" id="KW-0378">Hydrolase</keyword>
<dbReference type="EMBL" id="QFXC01000011">
    <property type="protein sequence ID" value="RDH82365.1"/>
    <property type="molecule type" value="Genomic_DNA"/>
</dbReference>
<evidence type="ECO:0000256" key="4">
    <source>
        <dbReference type="ARBA" id="ARBA00016377"/>
    </source>
</evidence>
<evidence type="ECO:0000313" key="10">
    <source>
        <dbReference type="Proteomes" id="UP000254266"/>
    </source>
</evidence>
<dbReference type="Gene3D" id="3.90.79.10">
    <property type="entry name" value="Nucleoside Triphosphate Pyrophosphohydrolase"/>
    <property type="match status" value="1"/>
</dbReference>
<dbReference type="AlphaFoldDB" id="A0A370DBV3"/>
<evidence type="ECO:0000256" key="2">
    <source>
        <dbReference type="ARBA" id="ARBA00001946"/>
    </source>
</evidence>